<organism evidence="2 3">
    <name type="scientific">Laetiporus sulphureus 93-53</name>
    <dbReference type="NCBI Taxonomy" id="1314785"/>
    <lineage>
        <taxon>Eukaryota</taxon>
        <taxon>Fungi</taxon>
        <taxon>Dikarya</taxon>
        <taxon>Basidiomycota</taxon>
        <taxon>Agaricomycotina</taxon>
        <taxon>Agaricomycetes</taxon>
        <taxon>Polyporales</taxon>
        <taxon>Laetiporus</taxon>
    </lineage>
</organism>
<dbReference type="Pfam" id="PF20149">
    <property type="entry name" value="DUF6532"/>
    <property type="match status" value="1"/>
</dbReference>
<proteinExistence type="predicted"/>
<sequence>HFQSELKTTAHGYVETVFGFQMTGKIAVKKRNRALAEKLLKNDAFVYRKLGDMNNHYKGLYQHRIIQLIINRVWFKDKQDDGIVLDKVYHPFPFVAFAIVLTAIECTIDEWVSGT</sequence>
<dbReference type="OrthoDB" id="3268553at2759"/>
<dbReference type="InterPro" id="IPR045341">
    <property type="entry name" value="DUF6532"/>
</dbReference>
<evidence type="ECO:0000313" key="3">
    <source>
        <dbReference type="Proteomes" id="UP000076871"/>
    </source>
</evidence>
<dbReference type="InParanoid" id="A0A165DWX9"/>
<dbReference type="GeneID" id="63821574"/>
<dbReference type="RefSeq" id="XP_040763536.1">
    <property type="nucleotide sequence ID" value="XM_040904544.1"/>
</dbReference>
<feature type="domain" description="DUF6532" evidence="1">
    <location>
        <begin position="1"/>
        <end position="115"/>
    </location>
</feature>
<feature type="non-terminal residue" evidence="2">
    <location>
        <position position="1"/>
    </location>
</feature>
<keyword evidence="3" id="KW-1185">Reference proteome</keyword>
<reference evidence="2 3" key="1">
    <citation type="journal article" date="2016" name="Mol. Biol. Evol.">
        <title>Comparative Genomics of Early-Diverging Mushroom-Forming Fungi Provides Insights into the Origins of Lignocellulose Decay Capabilities.</title>
        <authorList>
            <person name="Nagy L.G."/>
            <person name="Riley R."/>
            <person name="Tritt A."/>
            <person name="Adam C."/>
            <person name="Daum C."/>
            <person name="Floudas D."/>
            <person name="Sun H."/>
            <person name="Yadav J.S."/>
            <person name="Pangilinan J."/>
            <person name="Larsson K.H."/>
            <person name="Matsuura K."/>
            <person name="Barry K."/>
            <person name="Labutti K."/>
            <person name="Kuo R."/>
            <person name="Ohm R.A."/>
            <person name="Bhattacharya S.S."/>
            <person name="Shirouzu T."/>
            <person name="Yoshinaga Y."/>
            <person name="Martin F.M."/>
            <person name="Grigoriev I.V."/>
            <person name="Hibbett D.S."/>
        </authorList>
    </citation>
    <scope>NUCLEOTIDE SEQUENCE [LARGE SCALE GENOMIC DNA]</scope>
    <source>
        <strain evidence="2 3">93-53</strain>
    </source>
</reference>
<accession>A0A165DWX9</accession>
<protein>
    <recommendedName>
        <fullName evidence="1">DUF6532 domain-containing protein</fullName>
    </recommendedName>
</protein>
<dbReference type="EMBL" id="KV427628">
    <property type="protein sequence ID" value="KZT05796.1"/>
    <property type="molecule type" value="Genomic_DNA"/>
</dbReference>
<dbReference type="AlphaFoldDB" id="A0A165DWX9"/>
<gene>
    <name evidence="2" type="ORF">LAESUDRAFT_655250</name>
</gene>
<evidence type="ECO:0000313" key="2">
    <source>
        <dbReference type="EMBL" id="KZT05796.1"/>
    </source>
</evidence>
<evidence type="ECO:0000259" key="1">
    <source>
        <dbReference type="Pfam" id="PF20149"/>
    </source>
</evidence>
<name>A0A165DWX9_9APHY</name>
<dbReference type="Proteomes" id="UP000076871">
    <property type="component" value="Unassembled WGS sequence"/>
</dbReference>
<dbReference type="STRING" id="1314785.A0A165DWX9"/>